<proteinExistence type="predicted"/>
<dbReference type="EMBL" id="CANTFK010000538">
    <property type="protein sequence ID" value="CAI5717446.1"/>
    <property type="molecule type" value="Genomic_DNA"/>
</dbReference>
<organism evidence="1 3">
    <name type="scientific">Peronospora farinosa</name>
    <dbReference type="NCBI Taxonomy" id="134698"/>
    <lineage>
        <taxon>Eukaryota</taxon>
        <taxon>Sar</taxon>
        <taxon>Stramenopiles</taxon>
        <taxon>Oomycota</taxon>
        <taxon>Peronosporomycetes</taxon>
        <taxon>Peronosporales</taxon>
        <taxon>Peronosporaceae</taxon>
        <taxon>Peronospora</taxon>
    </lineage>
</organism>
<accession>A0AAV0TAH7</accession>
<evidence type="ECO:0000313" key="3">
    <source>
        <dbReference type="Proteomes" id="UP001159659"/>
    </source>
</evidence>
<evidence type="ECO:0000313" key="2">
    <source>
        <dbReference type="EMBL" id="CAI5717446.1"/>
    </source>
</evidence>
<dbReference type="AlphaFoldDB" id="A0AAV0TAH7"/>
<dbReference type="EMBL" id="CANTFK010000417">
    <property type="protein sequence ID" value="CAI5716430.1"/>
    <property type="molecule type" value="Genomic_DNA"/>
</dbReference>
<sequence>MVPKWNAELSTVEHIMDRMLGVYSTKLPVSKAMDLMCEPKASSKTWTEHFKYLVYVEERAGNDRTCWSCGGIGNLKYTFSADKVIDDAKVTLAIDTYCETLSTALTHGRQPKEARYVQRNEEHSSCALSNIISYASLEKKGAYLTRHGSLSYVERSADENHIYGVRGEGRVL</sequence>
<comment type="caution">
    <text evidence="1">The sequence shown here is derived from an EMBL/GenBank/DDBJ whole genome shotgun (WGS) entry which is preliminary data.</text>
</comment>
<protein>
    <submittedName>
        <fullName evidence="1">Uncharacterized protein</fullName>
    </submittedName>
</protein>
<gene>
    <name evidence="1" type="ORF">PFR002_LOCUS3273</name>
    <name evidence="2" type="ORF">PFR002_LOCUS3455</name>
</gene>
<name>A0AAV0TAH7_9STRA</name>
<evidence type="ECO:0000313" key="1">
    <source>
        <dbReference type="EMBL" id="CAI5716430.1"/>
    </source>
</evidence>
<reference evidence="1" key="1">
    <citation type="submission" date="2022-12" db="EMBL/GenBank/DDBJ databases">
        <authorList>
            <person name="Webb A."/>
        </authorList>
    </citation>
    <scope>NUCLEOTIDE SEQUENCE</scope>
    <source>
        <strain evidence="1">Pf2</strain>
    </source>
</reference>
<dbReference type="Proteomes" id="UP001159659">
    <property type="component" value="Unassembled WGS sequence"/>
</dbReference>